<organism evidence="2 3">
    <name type="scientific">Triparma laevis f. inornata</name>
    <dbReference type="NCBI Taxonomy" id="1714386"/>
    <lineage>
        <taxon>Eukaryota</taxon>
        <taxon>Sar</taxon>
        <taxon>Stramenopiles</taxon>
        <taxon>Ochrophyta</taxon>
        <taxon>Bolidophyceae</taxon>
        <taxon>Parmales</taxon>
        <taxon>Triparmaceae</taxon>
        <taxon>Triparma</taxon>
    </lineage>
</organism>
<comment type="caution">
    <text evidence="2">The sequence shown here is derived from an EMBL/GenBank/DDBJ whole genome shotgun (WGS) entry which is preliminary data.</text>
</comment>
<accession>A0A9W6ZDV8</accession>
<keyword evidence="1" id="KW-1133">Transmembrane helix</keyword>
<dbReference type="AlphaFoldDB" id="A0A9W6ZDV8"/>
<evidence type="ECO:0000313" key="3">
    <source>
        <dbReference type="Proteomes" id="UP001162640"/>
    </source>
</evidence>
<feature type="transmembrane region" description="Helical" evidence="1">
    <location>
        <begin position="245"/>
        <end position="265"/>
    </location>
</feature>
<proteinExistence type="predicted"/>
<feature type="transmembrane region" description="Helical" evidence="1">
    <location>
        <begin position="20"/>
        <end position="37"/>
    </location>
</feature>
<keyword evidence="1" id="KW-0812">Transmembrane</keyword>
<feature type="transmembrane region" description="Helical" evidence="1">
    <location>
        <begin position="205"/>
        <end position="225"/>
    </location>
</feature>
<keyword evidence="1" id="KW-0472">Membrane</keyword>
<protein>
    <submittedName>
        <fullName evidence="2">Uncharacterized protein</fullName>
    </submittedName>
</protein>
<feature type="transmembrane region" description="Helical" evidence="1">
    <location>
        <begin position="175"/>
        <end position="193"/>
    </location>
</feature>
<feature type="transmembrane region" description="Helical" evidence="1">
    <location>
        <begin position="137"/>
        <end position="155"/>
    </location>
</feature>
<evidence type="ECO:0000313" key="2">
    <source>
        <dbReference type="EMBL" id="GMH50601.1"/>
    </source>
</evidence>
<evidence type="ECO:0000256" key="1">
    <source>
        <dbReference type="SAM" id="Phobius"/>
    </source>
</evidence>
<dbReference type="Proteomes" id="UP001162640">
    <property type="component" value="Unassembled WGS sequence"/>
</dbReference>
<reference evidence="3" key="1">
    <citation type="journal article" date="2023" name="Commun. Biol.">
        <title>Genome analysis of Parmales, the sister group of diatoms, reveals the evolutionary specialization of diatoms from phago-mixotrophs to photoautotrophs.</title>
        <authorList>
            <person name="Ban H."/>
            <person name="Sato S."/>
            <person name="Yoshikawa S."/>
            <person name="Yamada K."/>
            <person name="Nakamura Y."/>
            <person name="Ichinomiya M."/>
            <person name="Sato N."/>
            <person name="Blanc-Mathieu R."/>
            <person name="Endo H."/>
            <person name="Kuwata A."/>
            <person name="Ogata H."/>
        </authorList>
    </citation>
    <scope>NUCLEOTIDE SEQUENCE [LARGE SCALE GENOMIC DNA]</scope>
</reference>
<feature type="transmembrane region" description="Helical" evidence="1">
    <location>
        <begin position="103"/>
        <end position="125"/>
    </location>
</feature>
<dbReference type="EMBL" id="BLQM01000016">
    <property type="protein sequence ID" value="GMH50601.1"/>
    <property type="molecule type" value="Genomic_DNA"/>
</dbReference>
<name>A0A9W6ZDV8_9STRA</name>
<sequence>MSNSTTIDAIYLTRNYANSSFYSFEITWFILCLSLSARRKFLNLGRDYYVVLLFGSMYWALAETILYVTKDRNGDMDGLVNQVSIFGITFASTSDGWGGMLSAVIRGVGEGACLTLIGLIPADFMIEEGLRRDKPTLMLYALLLISFNLITLLSWKGEKEPGDQSIDSRRDLTRPGSLFFTFTTVSIGLYHYGKSSKFPLFRARIKFLFLALLAFGTWTNLLMFFVNVRWVEVGHPDGSLSYASWPLQIFGLVWDATVEIAFMYIPFLTIPWALGFIGSDEEEAETGEYSLIQEV</sequence>
<feature type="transmembrane region" description="Helical" evidence="1">
    <location>
        <begin position="49"/>
        <end position="69"/>
    </location>
</feature>
<gene>
    <name evidence="2" type="ORF">TL16_g00817</name>
</gene>